<evidence type="ECO:0000313" key="3">
    <source>
        <dbReference type="EMBL" id="KIW58984.1"/>
    </source>
</evidence>
<keyword evidence="4" id="KW-1185">Reference proteome</keyword>
<dbReference type="SUPFAM" id="SSF51735">
    <property type="entry name" value="NAD(P)-binding Rossmann-fold domains"/>
    <property type="match status" value="1"/>
</dbReference>
<feature type="domain" description="NAD-dependent epimerase/dehydratase" evidence="2">
    <location>
        <begin position="18"/>
        <end position="246"/>
    </location>
</feature>
<dbReference type="Pfam" id="PF01370">
    <property type="entry name" value="Epimerase"/>
    <property type="match status" value="1"/>
</dbReference>
<proteinExistence type="predicted"/>
<protein>
    <recommendedName>
        <fullName evidence="2">NAD-dependent epimerase/dehydratase domain-containing protein</fullName>
    </recommendedName>
</protein>
<dbReference type="RefSeq" id="XP_013319568.1">
    <property type="nucleotide sequence ID" value="XM_013464114.1"/>
</dbReference>
<accession>A0A0D2FFX8</accession>
<dbReference type="PANTHER" id="PTHR43245">
    <property type="entry name" value="BIFUNCTIONAL POLYMYXIN RESISTANCE PROTEIN ARNA"/>
    <property type="match status" value="1"/>
</dbReference>
<dbReference type="PANTHER" id="PTHR43245:SF11">
    <property type="entry name" value="LD23561P"/>
    <property type="match status" value="1"/>
</dbReference>
<feature type="region of interest" description="Disordered" evidence="1">
    <location>
        <begin position="252"/>
        <end position="276"/>
    </location>
</feature>
<dbReference type="GeneID" id="25325380"/>
<dbReference type="InterPro" id="IPR001509">
    <property type="entry name" value="Epimerase_deHydtase"/>
</dbReference>
<dbReference type="Gene3D" id="3.40.50.720">
    <property type="entry name" value="NAD(P)-binding Rossmann-like Domain"/>
    <property type="match status" value="1"/>
</dbReference>
<dbReference type="STRING" id="348802.A0A0D2FFX8"/>
<dbReference type="AlphaFoldDB" id="A0A0D2FFX8"/>
<dbReference type="InterPro" id="IPR036291">
    <property type="entry name" value="NAD(P)-bd_dom_sf"/>
</dbReference>
<sequence>MSASESIPPSNGSSKPSVLLVGGLGYIGRFVAKYIHSQHLASSVRIVDKVLPQLAHLAPEFDEPCSPKFFIQADASREASMSRIFDHPDGPDATWDYVFNLAAETAWSQTPEIYRLRSYQVSVTLAKEAAKRGVKAFVEISTGMVYAPHRTPRTEQDKLKPWLKIAKVKLEAEQELARIPGLNLVILRPAHVYGEYDSKFIAKALCMARVYQEQDKELKWLWTEDLKINTVHVEDVARALWAAAKWLSTNSTIPASSPTTSRRSTLGSKGEDGPGNNVPVFNIVDHGQTSQGDLADIVSKVFGIKTGFQGSLISQFARMNLDHVVDDLNEDILQPWAEMLEQKGITKPGPLTPFLEKELLKDADLSLDGSLFERVTDFKYERAGGLTVEGIKEMIASYERMGWWP</sequence>
<gene>
    <name evidence="3" type="ORF">PV05_03472</name>
</gene>
<evidence type="ECO:0000313" key="4">
    <source>
        <dbReference type="Proteomes" id="UP000054342"/>
    </source>
</evidence>
<reference evidence="3 4" key="1">
    <citation type="submission" date="2015-01" db="EMBL/GenBank/DDBJ databases">
        <title>The Genome Sequence of Exophiala xenobiotica CBS118157.</title>
        <authorList>
            <consortium name="The Broad Institute Genomics Platform"/>
            <person name="Cuomo C."/>
            <person name="de Hoog S."/>
            <person name="Gorbushina A."/>
            <person name="Stielow B."/>
            <person name="Teixiera M."/>
            <person name="Abouelleil A."/>
            <person name="Chapman S.B."/>
            <person name="Priest M."/>
            <person name="Young S.K."/>
            <person name="Wortman J."/>
            <person name="Nusbaum C."/>
            <person name="Birren B."/>
        </authorList>
    </citation>
    <scope>NUCLEOTIDE SEQUENCE [LARGE SCALE GENOMIC DNA]</scope>
    <source>
        <strain evidence="3 4">CBS 118157</strain>
    </source>
</reference>
<evidence type="ECO:0000259" key="2">
    <source>
        <dbReference type="Pfam" id="PF01370"/>
    </source>
</evidence>
<name>A0A0D2FFX8_9EURO</name>
<feature type="compositionally biased region" description="Low complexity" evidence="1">
    <location>
        <begin position="252"/>
        <end position="265"/>
    </location>
</feature>
<dbReference type="HOGENOM" id="CLU_045030_1_0_1"/>
<dbReference type="InterPro" id="IPR050177">
    <property type="entry name" value="Lipid_A_modif_metabolic_enz"/>
</dbReference>
<dbReference type="EMBL" id="KN847318">
    <property type="protein sequence ID" value="KIW58984.1"/>
    <property type="molecule type" value="Genomic_DNA"/>
</dbReference>
<evidence type="ECO:0000256" key="1">
    <source>
        <dbReference type="SAM" id="MobiDB-lite"/>
    </source>
</evidence>
<dbReference type="Proteomes" id="UP000054342">
    <property type="component" value="Unassembled WGS sequence"/>
</dbReference>
<organism evidence="3 4">
    <name type="scientific">Exophiala xenobiotica</name>
    <dbReference type="NCBI Taxonomy" id="348802"/>
    <lineage>
        <taxon>Eukaryota</taxon>
        <taxon>Fungi</taxon>
        <taxon>Dikarya</taxon>
        <taxon>Ascomycota</taxon>
        <taxon>Pezizomycotina</taxon>
        <taxon>Eurotiomycetes</taxon>
        <taxon>Chaetothyriomycetidae</taxon>
        <taxon>Chaetothyriales</taxon>
        <taxon>Herpotrichiellaceae</taxon>
        <taxon>Exophiala</taxon>
    </lineage>
</organism>
<dbReference type="OrthoDB" id="16464at2759"/>